<dbReference type="EMBL" id="OW152840">
    <property type="protein sequence ID" value="CAH2061667.1"/>
    <property type="molecule type" value="Genomic_DNA"/>
</dbReference>
<keyword evidence="3" id="KW-1185">Reference proteome</keyword>
<dbReference type="Proteomes" id="UP000837857">
    <property type="component" value="Chromosome 28"/>
</dbReference>
<reference evidence="2" key="1">
    <citation type="submission" date="2022-03" db="EMBL/GenBank/DDBJ databases">
        <authorList>
            <person name="Martin H S."/>
        </authorList>
    </citation>
    <scope>NUCLEOTIDE SEQUENCE</scope>
</reference>
<feature type="non-terminal residue" evidence="2">
    <location>
        <position position="631"/>
    </location>
</feature>
<keyword evidence="1" id="KW-0732">Signal</keyword>
<feature type="signal peptide" evidence="1">
    <location>
        <begin position="1"/>
        <end position="18"/>
    </location>
</feature>
<proteinExistence type="predicted"/>
<accession>A0ABN8IL72</accession>
<evidence type="ECO:0000313" key="3">
    <source>
        <dbReference type="Proteomes" id="UP000837857"/>
    </source>
</evidence>
<protein>
    <submittedName>
        <fullName evidence="2">Uncharacterized protein</fullName>
    </submittedName>
</protein>
<sequence length="631" mass="71696">MQALTFLALVNSGLSILAQLVPNNGQYVLPPELMDSGGYIVKIMPKAPVSYANPFPLYQNPYAAISYVNPQDNFTPGVYDEYKKRERLKLFYDSLAAKLSSALLDKIAIANQANGDNIQGPLPTREVLTSKSALSKESAPILDTGRRSPNNFNTEASDTPIIIPESPLDDNTRKYLNRITYIINKIPQTSFAEQAELNDWKSLTDTQGDDMKDKVFVKDQQYLNQKDTNLNEQKDLGSIDVNTKESSNIENAKQIDLEKLNKFLLHNSIPQKSDPALFETLKDLNENLTLPYESTQVTERLLTIYKSEVTPIRKYILLKIYDYLTRNKAAQSETLWQPSFVLVLLDLKKEASTENTDVLNNDDGNYIVVEPYNYTKDIELALTKLVQNMFKAQQEKNDAIVNNDDILANYTINQISETTHEDTKSTLKDVSCQDANNKFDAILKLLENIFNLNEDDNKIDLNMQEFIKVFEILNIFRNRLSLERGGEVTSSSILILELERQLLQKNDGICHQQPNAIAQTLISRLVDVLQEVIQYLKANDYDDETIKEVVVNLVEILMPDINAIALKDCEARAQEELIGKLFSKIYSGKNVEGNKIQFVSGYELKRDSVDNIFHLLSMQQLLDDISKYKNL</sequence>
<name>A0ABN8IL72_9NEOP</name>
<gene>
    <name evidence="2" type="ORF">IPOD504_LOCUS11350</name>
</gene>
<evidence type="ECO:0000313" key="2">
    <source>
        <dbReference type="EMBL" id="CAH2061667.1"/>
    </source>
</evidence>
<feature type="chain" id="PRO_5046216424" evidence="1">
    <location>
        <begin position="19"/>
        <end position="631"/>
    </location>
</feature>
<organism evidence="2 3">
    <name type="scientific">Iphiclides podalirius</name>
    <name type="common">scarce swallowtail</name>
    <dbReference type="NCBI Taxonomy" id="110791"/>
    <lineage>
        <taxon>Eukaryota</taxon>
        <taxon>Metazoa</taxon>
        <taxon>Ecdysozoa</taxon>
        <taxon>Arthropoda</taxon>
        <taxon>Hexapoda</taxon>
        <taxon>Insecta</taxon>
        <taxon>Pterygota</taxon>
        <taxon>Neoptera</taxon>
        <taxon>Endopterygota</taxon>
        <taxon>Lepidoptera</taxon>
        <taxon>Glossata</taxon>
        <taxon>Ditrysia</taxon>
        <taxon>Papilionoidea</taxon>
        <taxon>Papilionidae</taxon>
        <taxon>Papilioninae</taxon>
        <taxon>Iphiclides</taxon>
    </lineage>
</organism>
<evidence type="ECO:0000256" key="1">
    <source>
        <dbReference type="SAM" id="SignalP"/>
    </source>
</evidence>